<evidence type="ECO:0000313" key="1">
    <source>
        <dbReference type="EMBL" id="VDK60223.1"/>
    </source>
</evidence>
<name>A0A3P6RVG1_CYLGO</name>
<keyword evidence="2" id="KW-1185">Reference proteome</keyword>
<evidence type="ECO:0000313" key="2">
    <source>
        <dbReference type="Proteomes" id="UP000271889"/>
    </source>
</evidence>
<dbReference type="EMBL" id="UYRV01014316">
    <property type="protein sequence ID" value="VDK60223.1"/>
    <property type="molecule type" value="Genomic_DNA"/>
</dbReference>
<sequence length="45" mass="5396">MHVINEAWEMYSLPLKSTEIFLYDYTFSTSNSFCVIHFTCSTQFY</sequence>
<dbReference type="Proteomes" id="UP000271889">
    <property type="component" value="Unassembled WGS sequence"/>
</dbReference>
<dbReference type="AlphaFoldDB" id="A0A3P6RVG1"/>
<gene>
    <name evidence="1" type="ORF">CGOC_LOCUS4939</name>
</gene>
<proteinExistence type="predicted"/>
<reference evidence="1 2" key="1">
    <citation type="submission" date="2018-11" db="EMBL/GenBank/DDBJ databases">
        <authorList>
            <consortium name="Pathogen Informatics"/>
        </authorList>
    </citation>
    <scope>NUCLEOTIDE SEQUENCE [LARGE SCALE GENOMIC DNA]</scope>
</reference>
<protein>
    <submittedName>
        <fullName evidence="1">Uncharacterized protein</fullName>
    </submittedName>
</protein>
<accession>A0A3P6RVG1</accession>
<organism evidence="1 2">
    <name type="scientific">Cylicostephanus goldi</name>
    <name type="common">Nematode worm</name>
    <dbReference type="NCBI Taxonomy" id="71465"/>
    <lineage>
        <taxon>Eukaryota</taxon>
        <taxon>Metazoa</taxon>
        <taxon>Ecdysozoa</taxon>
        <taxon>Nematoda</taxon>
        <taxon>Chromadorea</taxon>
        <taxon>Rhabditida</taxon>
        <taxon>Rhabditina</taxon>
        <taxon>Rhabditomorpha</taxon>
        <taxon>Strongyloidea</taxon>
        <taxon>Strongylidae</taxon>
        <taxon>Cylicostephanus</taxon>
    </lineage>
</organism>